<comment type="caution">
    <text evidence="1">The sequence shown here is derived from an EMBL/GenBank/DDBJ whole genome shotgun (WGS) entry which is preliminary data.</text>
</comment>
<organism evidence="1 2">
    <name type="scientific">Stylosanthes scabra</name>
    <dbReference type="NCBI Taxonomy" id="79078"/>
    <lineage>
        <taxon>Eukaryota</taxon>
        <taxon>Viridiplantae</taxon>
        <taxon>Streptophyta</taxon>
        <taxon>Embryophyta</taxon>
        <taxon>Tracheophyta</taxon>
        <taxon>Spermatophyta</taxon>
        <taxon>Magnoliopsida</taxon>
        <taxon>eudicotyledons</taxon>
        <taxon>Gunneridae</taxon>
        <taxon>Pentapetalae</taxon>
        <taxon>rosids</taxon>
        <taxon>fabids</taxon>
        <taxon>Fabales</taxon>
        <taxon>Fabaceae</taxon>
        <taxon>Papilionoideae</taxon>
        <taxon>50 kb inversion clade</taxon>
        <taxon>dalbergioids sensu lato</taxon>
        <taxon>Dalbergieae</taxon>
        <taxon>Pterocarpus clade</taxon>
        <taxon>Stylosanthes</taxon>
    </lineage>
</organism>
<name>A0ABU6RIJ3_9FABA</name>
<keyword evidence="2" id="KW-1185">Reference proteome</keyword>
<gene>
    <name evidence="1" type="ORF">PIB30_053268</name>
</gene>
<evidence type="ECO:0000313" key="2">
    <source>
        <dbReference type="Proteomes" id="UP001341840"/>
    </source>
</evidence>
<accession>A0ABU6RIJ3</accession>
<dbReference type="Proteomes" id="UP001341840">
    <property type="component" value="Unassembled WGS sequence"/>
</dbReference>
<sequence length="76" mass="8500">MLNFAATLVVSSHRWCPLSSPEFIRLPKTKPYLSLDSDSDPFPLFGKAWRMAWVKWVSVTAELVADVAAGANVYRS</sequence>
<dbReference type="EMBL" id="JASCZI010030602">
    <property type="protein sequence ID" value="MED6123842.1"/>
    <property type="molecule type" value="Genomic_DNA"/>
</dbReference>
<reference evidence="1 2" key="1">
    <citation type="journal article" date="2023" name="Plants (Basel)">
        <title>Bridging the Gap: Combining Genomics and Transcriptomics Approaches to Understand Stylosanthes scabra, an Orphan Legume from the Brazilian Caatinga.</title>
        <authorList>
            <person name="Ferreira-Neto J.R.C."/>
            <person name="da Silva M.D."/>
            <person name="Binneck E."/>
            <person name="de Melo N.F."/>
            <person name="da Silva R.H."/>
            <person name="de Melo A.L.T.M."/>
            <person name="Pandolfi V."/>
            <person name="Bustamante F.O."/>
            <person name="Brasileiro-Vidal A.C."/>
            <person name="Benko-Iseppon A.M."/>
        </authorList>
    </citation>
    <scope>NUCLEOTIDE SEQUENCE [LARGE SCALE GENOMIC DNA]</scope>
    <source>
        <tissue evidence="1">Leaves</tissue>
    </source>
</reference>
<evidence type="ECO:0000313" key="1">
    <source>
        <dbReference type="EMBL" id="MED6123842.1"/>
    </source>
</evidence>
<protein>
    <submittedName>
        <fullName evidence="1">Uncharacterized protein</fullName>
    </submittedName>
</protein>
<proteinExistence type="predicted"/>